<dbReference type="EMBL" id="AP017369">
    <property type="protein sequence ID" value="BAU94757.1"/>
    <property type="molecule type" value="Genomic_DNA"/>
</dbReference>
<proteinExistence type="predicted"/>
<keyword evidence="1" id="KW-1133">Transmembrane helix</keyword>
<evidence type="ECO:0000313" key="2">
    <source>
        <dbReference type="EMBL" id="BAU94757.1"/>
    </source>
</evidence>
<feature type="transmembrane region" description="Helical" evidence="1">
    <location>
        <begin position="204"/>
        <end position="227"/>
    </location>
</feature>
<reference evidence="2 3" key="1">
    <citation type="submission" date="2016-02" db="EMBL/GenBank/DDBJ databases">
        <title>Corynebacterium glutamicum N24 whole genome sequencing project.</title>
        <authorList>
            <person name="Matsutani M."/>
            <person name="Nangtapong N."/>
            <person name="Yakushi T."/>
            <person name="Matsushita K."/>
        </authorList>
    </citation>
    <scope>NUCLEOTIDE SEQUENCE [LARGE SCALE GENOMIC DNA]</scope>
    <source>
        <strain evidence="2 3">N24</strain>
    </source>
</reference>
<feature type="transmembrane region" description="Helical" evidence="1">
    <location>
        <begin position="164"/>
        <end position="183"/>
    </location>
</feature>
<feature type="transmembrane region" description="Helical" evidence="1">
    <location>
        <begin position="346"/>
        <end position="367"/>
    </location>
</feature>
<keyword evidence="1" id="KW-0472">Membrane</keyword>
<evidence type="ECO:0000256" key="1">
    <source>
        <dbReference type="SAM" id="Phobius"/>
    </source>
</evidence>
<feature type="transmembrane region" description="Helical" evidence="1">
    <location>
        <begin position="136"/>
        <end position="158"/>
    </location>
</feature>
<feature type="transmembrane region" description="Helical" evidence="1">
    <location>
        <begin position="107"/>
        <end position="124"/>
    </location>
</feature>
<keyword evidence="1" id="KW-0812">Transmembrane</keyword>
<protein>
    <submittedName>
        <fullName evidence="2">Integral membrane protein</fullName>
    </submittedName>
</protein>
<feature type="transmembrane region" description="Helical" evidence="1">
    <location>
        <begin position="274"/>
        <end position="296"/>
    </location>
</feature>
<feature type="transmembrane region" description="Helical" evidence="1">
    <location>
        <begin position="373"/>
        <end position="394"/>
    </location>
</feature>
<dbReference type="Proteomes" id="UP000218244">
    <property type="component" value="Chromosome"/>
</dbReference>
<evidence type="ECO:0000313" key="3">
    <source>
        <dbReference type="Proteomes" id="UP000218244"/>
    </source>
</evidence>
<sequence length="402" mass="43360">MNGIFLKILRSKRIFLALAGNGSVSVASFMLAMGVARASTIEEFGAFSLAIVAHLFASGLINDSLVSATLVKRPHESSYSENLKRSSLVGIMSGVVLIIWGFASSNFYILSLGVFIHGILLSKFQRTVNSASGNQIFAVSYTLLSSVPTVVVVLVSFFISIEPIVVFLVWAISGALSGYMLAIHEGLSIRPIWPKNREETRTNFVFGVDFLVGQGGALITTGLLGILDNSRILGAIRGSGTLLGPLNLISSTARPLVLPYLAREKENSSKQFRAAVSVTLFQVITVLPILVMIQFLPDWLGYQILGETWILASIVILPMSVDSIFSLIAGTAMSGHRVELAGKRILAIRTTTGILRPTLVLSSAAIWGPIGAAWGMAAIAIINTVVWWWSFYLLSSRSIEIK</sequence>
<keyword evidence="3" id="KW-1185">Reference proteome</keyword>
<accession>A0A160PLW1</accession>
<dbReference type="AlphaFoldDB" id="A0A160PLW1"/>
<feature type="transmembrane region" description="Helical" evidence="1">
    <location>
        <begin position="308"/>
        <end position="334"/>
    </location>
</feature>
<dbReference type="RefSeq" id="WP_096454063.1">
    <property type="nucleotide sequence ID" value="NZ_AP017369.1"/>
</dbReference>
<gene>
    <name evidence="2" type="ORF">N24_0495</name>
</gene>
<feature type="transmembrane region" description="Helical" evidence="1">
    <location>
        <begin position="48"/>
        <end position="71"/>
    </location>
</feature>
<name>A0A160PLW1_9CORY</name>
<organism evidence="2 3">
    <name type="scientific">Corynebacterium suranareeae</name>
    <dbReference type="NCBI Taxonomy" id="2506452"/>
    <lineage>
        <taxon>Bacteria</taxon>
        <taxon>Bacillati</taxon>
        <taxon>Actinomycetota</taxon>
        <taxon>Actinomycetes</taxon>
        <taxon>Mycobacteriales</taxon>
        <taxon>Corynebacteriaceae</taxon>
        <taxon>Corynebacterium</taxon>
    </lineage>
</organism>
<dbReference type="KEGG" id="csur:N24_0495"/>